<sequence length="53" mass="5274">MLAPQGCGPGAPLSSSPRATCALSLLCKSTIRLISCGLTPLGPTSGPQRGPRP</sequence>
<comment type="caution">
    <text evidence="1">The sequence shown here is derived from an EMBL/GenBank/DDBJ whole genome shotgun (WGS) entry which is preliminary data.</text>
</comment>
<proteinExistence type="predicted"/>
<dbReference type="Proteomes" id="UP000324222">
    <property type="component" value="Unassembled WGS sequence"/>
</dbReference>
<reference evidence="1 2" key="1">
    <citation type="submission" date="2019-05" db="EMBL/GenBank/DDBJ databases">
        <title>Another draft genome of Portunus trituberculatus and its Hox gene families provides insights of decapod evolution.</title>
        <authorList>
            <person name="Jeong J.-H."/>
            <person name="Song I."/>
            <person name="Kim S."/>
            <person name="Choi T."/>
            <person name="Kim D."/>
            <person name="Ryu S."/>
            <person name="Kim W."/>
        </authorList>
    </citation>
    <scope>NUCLEOTIDE SEQUENCE [LARGE SCALE GENOMIC DNA]</scope>
    <source>
        <tissue evidence="1">Muscle</tissue>
    </source>
</reference>
<gene>
    <name evidence="1" type="ORF">E2C01_101250</name>
</gene>
<keyword evidence="2" id="KW-1185">Reference proteome</keyword>
<name>A0A5B7KA66_PORTR</name>
<dbReference type="AlphaFoldDB" id="A0A5B7KA66"/>
<protein>
    <submittedName>
        <fullName evidence="1">Uncharacterized protein</fullName>
    </submittedName>
</protein>
<evidence type="ECO:0000313" key="1">
    <source>
        <dbReference type="EMBL" id="MPD05503.1"/>
    </source>
</evidence>
<accession>A0A5B7KA66</accession>
<organism evidence="1 2">
    <name type="scientific">Portunus trituberculatus</name>
    <name type="common">Swimming crab</name>
    <name type="synonym">Neptunus trituberculatus</name>
    <dbReference type="NCBI Taxonomy" id="210409"/>
    <lineage>
        <taxon>Eukaryota</taxon>
        <taxon>Metazoa</taxon>
        <taxon>Ecdysozoa</taxon>
        <taxon>Arthropoda</taxon>
        <taxon>Crustacea</taxon>
        <taxon>Multicrustacea</taxon>
        <taxon>Malacostraca</taxon>
        <taxon>Eumalacostraca</taxon>
        <taxon>Eucarida</taxon>
        <taxon>Decapoda</taxon>
        <taxon>Pleocyemata</taxon>
        <taxon>Brachyura</taxon>
        <taxon>Eubrachyura</taxon>
        <taxon>Portunoidea</taxon>
        <taxon>Portunidae</taxon>
        <taxon>Portuninae</taxon>
        <taxon>Portunus</taxon>
    </lineage>
</organism>
<evidence type="ECO:0000313" key="2">
    <source>
        <dbReference type="Proteomes" id="UP000324222"/>
    </source>
</evidence>
<dbReference type="EMBL" id="VSRR010146332">
    <property type="protein sequence ID" value="MPD05503.1"/>
    <property type="molecule type" value="Genomic_DNA"/>
</dbReference>